<comment type="subcellular location">
    <subcellularLocation>
        <location evidence="2">Mitochondrion membrane</location>
    </subcellularLocation>
</comment>
<dbReference type="Pfam" id="PF00067">
    <property type="entry name" value="p450"/>
    <property type="match status" value="2"/>
</dbReference>
<dbReference type="GO" id="GO:0006704">
    <property type="term" value="P:glucocorticoid biosynthetic process"/>
    <property type="evidence" value="ECO:0007669"/>
    <property type="project" value="TreeGrafter"/>
</dbReference>
<evidence type="ECO:0000256" key="1">
    <source>
        <dbReference type="ARBA" id="ARBA00001971"/>
    </source>
</evidence>
<dbReference type="PANTHER" id="PTHR24279:SF1">
    <property type="entry name" value="CYTOCHROME P450 11B2, MITOCHONDRIAL"/>
    <property type="match status" value="1"/>
</dbReference>
<dbReference type="GO" id="GO:0005743">
    <property type="term" value="C:mitochondrial inner membrane"/>
    <property type="evidence" value="ECO:0007669"/>
    <property type="project" value="TreeGrafter"/>
</dbReference>
<keyword evidence="7" id="KW-0809">Transit peptide</keyword>
<gene>
    <name evidence="17" type="ORF">D4764_10G0001120</name>
</gene>
<dbReference type="AlphaFoldDB" id="A0A5C6PH03"/>
<keyword evidence="5 15" id="KW-0349">Heme</keyword>
<keyword evidence="10 16" id="KW-0503">Monooxygenase</keyword>
<evidence type="ECO:0000313" key="18">
    <source>
        <dbReference type="Proteomes" id="UP000324091"/>
    </source>
</evidence>
<dbReference type="InterPro" id="IPR002401">
    <property type="entry name" value="Cyt_P450_E_grp-I"/>
</dbReference>
<evidence type="ECO:0000256" key="5">
    <source>
        <dbReference type="ARBA" id="ARBA00022617"/>
    </source>
</evidence>
<dbReference type="PRINTS" id="PR00463">
    <property type="entry name" value="EP450I"/>
</dbReference>
<proteinExistence type="inferred from homology"/>
<keyword evidence="13" id="KW-0755">Steroidogenesis</keyword>
<sequence length="345" mass="37749">MLFPCSQLPRALRGTHRPLLLLPFSGVAEVYLGSGANAGHHAPSPLPAPPLAAPPGSPSVDQHASAWDHIFAHAEERIQRGYQRLSHSQSRGPEGGGRYKGVLGQLMAKGQLSLELIKANITELMAGAVDTTAVPLQFALFELGRNPEVQQRVRQQVRESWAQAGGDPQKALQEAPLLKGTIRETLRLYPVGTTVQRYPVKDIVLQNYHIPAGVSLKAFKHTVAPPPPRVIVFNISTQTMVQACLYPLGRSAEVFEDPLRFDPGRWGKSREEGQRGGGTGFRSLAFGFGARQCVGRRIAENEMQLLLMHILLGFHLSVPSSEDIKTMCTLILMPETPPKITFTKL</sequence>
<dbReference type="GO" id="GO:0004507">
    <property type="term" value="F:steroid 11-beta-monooxygenase activity"/>
    <property type="evidence" value="ECO:0007669"/>
    <property type="project" value="UniProtKB-EC"/>
</dbReference>
<dbReference type="GO" id="GO:0005506">
    <property type="term" value="F:iron ion binding"/>
    <property type="evidence" value="ECO:0007669"/>
    <property type="project" value="InterPro"/>
</dbReference>
<keyword evidence="12" id="KW-0472">Membrane</keyword>
<comment type="similarity">
    <text evidence="3 16">Belongs to the cytochrome P450 family.</text>
</comment>
<dbReference type="GO" id="GO:0020037">
    <property type="term" value="F:heme binding"/>
    <property type="evidence" value="ECO:0007669"/>
    <property type="project" value="InterPro"/>
</dbReference>
<dbReference type="PROSITE" id="PS00086">
    <property type="entry name" value="CYTOCHROME_P450"/>
    <property type="match status" value="1"/>
</dbReference>
<dbReference type="GO" id="GO:0008203">
    <property type="term" value="P:cholesterol metabolic process"/>
    <property type="evidence" value="ECO:0007669"/>
    <property type="project" value="TreeGrafter"/>
</dbReference>
<protein>
    <recommendedName>
        <fullName evidence="4">steroid 11beta-monooxygenase</fullName>
        <ecNumber evidence="4">1.14.15.4</ecNumber>
    </recommendedName>
    <alternativeName>
        <fullName evidence="14">Cytochrome P450C11</fullName>
    </alternativeName>
</protein>
<evidence type="ECO:0000256" key="6">
    <source>
        <dbReference type="ARBA" id="ARBA00022723"/>
    </source>
</evidence>
<dbReference type="PANTHER" id="PTHR24279">
    <property type="entry name" value="CYTOCHROME P450"/>
    <property type="match status" value="1"/>
</dbReference>
<dbReference type="InterPro" id="IPR050479">
    <property type="entry name" value="CYP11_CYP27_families"/>
</dbReference>
<evidence type="ECO:0000256" key="7">
    <source>
        <dbReference type="ARBA" id="ARBA00022946"/>
    </source>
</evidence>
<comment type="cofactor">
    <cofactor evidence="1 15">
        <name>heme</name>
        <dbReference type="ChEBI" id="CHEBI:30413"/>
    </cofactor>
</comment>
<evidence type="ECO:0000256" key="3">
    <source>
        <dbReference type="ARBA" id="ARBA00010617"/>
    </source>
</evidence>
<evidence type="ECO:0000256" key="13">
    <source>
        <dbReference type="ARBA" id="ARBA00023250"/>
    </source>
</evidence>
<keyword evidence="6 15" id="KW-0479">Metal-binding</keyword>
<dbReference type="EC" id="1.14.15.4" evidence="4"/>
<dbReference type="Proteomes" id="UP000324091">
    <property type="component" value="Chromosome 10"/>
</dbReference>
<keyword evidence="8 16" id="KW-0560">Oxidoreductase</keyword>
<evidence type="ECO:0000256" key="4">
    <source>
        <dbReference type="ARBA" id="ARBA00012767"/>
    </source>
</evidence>
<keyword evidence="9 15" id="KW-0408">Iron</keyword>
<evidence type="ECO:0000256" key="11">
    <source>
        <dbReference type="ARBA" id="ARBA00023128"/>
    </source>
</evidence>
<evidence type="ECO:0000256" key="16">
    <source>
        <dbReference type="RuleBase" id="RU000461"/>
    </source>
</evidence>
<comment type="caution">
    <text evidence="17">The sequence shown here is derived from an EMBL/GenBank/DDBJ whole genome shotgun (WGS) entry which is preliminary data.</text>
</comment>
<evidence type="ECO:0000256" key="9">
    <source>
        <dbReference type="ARBA" id="ARBA00023004"/>
    </source>
</evidence>
<dbReference type="PRINTS" id="PR00385">
    <property type="entry name" value="P450"/>
</dbReference>
<accession>A0A5C6PH03</accession>
<dbReference type="GO" id="GO:0034650">
    <property type="term" value="P:cortisol metabolic process"/>
    <property type="evidence" value="ECO:0007669"/>
    <property type="project" value="TreeGrafter"/>
</dbReference>
<reference evidence="17 18" key="1">
    <citation type="submission" date="2019-04" db="EMBL/GenBank/DDBJ databases">
        <title>Chromosome genome assembly for Takifugu flavidus.</title>
        <authorList>
            <person name="Xiao S."/>
        </authorList>
    </citation>
    <scope>NUCLEOTIDE SEQUENCE [LARGE SCALE GENOMIC DNA]</scope>
    <source>
        <strain evidence="17">HTHZ2018</strain>
        <tissue evidence="17">Muscle</tissue>
    </source>
</reference>
<dbReference type="InterPro" id="IPR036396">
    <property type="entry name" value="Cyt_P450_sf"/>
</dbReference>
<evidence type="ECO:0000256" key="12">
    <source>
        <dbReference type="ARBA" id="ARBA00023136"/>
    </source>
</evidence>
<dbReference type="EMBL" id="RHFK02000002">
    <property type="protein sequence ID" value="TWW79082.1"/>
    <property type="molecule type" value="Genomic_DNA"/>
</dbReference>
<dbReference type="GO" id="GO:0006700">
    <property type="term" value="P:C21-steroid hormone biosynthetic process"/>
    <property type="evidence" value="ECO:0007669"/>
    <property type="project" value="TreeGrafter"/>
</dbReference>
<evidence type="ECO:0000256" key="8">
    <source>
        <dbReference type="ARBA" id="ARBA00023002"/>
    </source>
</evidence>
<evidence type="ECO:0000313" key="17">
    <source>
        <dbReference type="EMBL" id="TWW79082.1"/>
    </source>
</evidence>
<feature type="binding site" description="axial binding residue" evidence="15">
    <location>
        <position position="293"/>
    </location>
    <ligand>
        <name>heme</name>
        <dbReference type="ChEBI" id="CHEBI:30413"/>
    </ligand>
    <ligandPart>
        <name>Fe</name>
        <dbReference type="ChEBI" id="CHEBI:18248"/>
    </ligandPart>
</feature>
<organism evidence="17 18">
    <name type="scientific">Takifugu flavidus</name>
    <name type="common">sansaifugu</name>
    <dbReference type="NCBI Taxonomy" id="433684"/>
    <lineage>
        <taxon>Eukaryota</taxon>
        <taxon>Metazoa</taxon>
        <taxon>Chordata</taxon>
        <taxon>Craniata</taxon>
        <taxon>Vertebrata</taxon>
        <taxon>Euteleostomi</taxon>
        <taxon>Actinopterygii</taxon>
        <taxon>Neopterygii</taxon>
        <taxon>Teleostei</taxon>
        <taxon>Neoteleostei</taxon>
        <taxon>Acanthomorphata</taxon>
        <taxon>Eupercaria</taxon>
        <taxon>Tetraodontiformes</taxon>
        <taxon>Tetradontoidea</taxon>
        <taxon>Tetraodontidae</taxon>
        <taxon>Takifugu</taxon>
    </lineage>
</organism>
<dbReference type="GO" id="GO:0071375">
    <property type="term" value="P:cellular response to peptide hormone stimulus"/>
    <property type="evidence" value="ECO:0007669"/>
    <property type="project" value="TreeGrafter"/>
</dbReference>
<keyword evidence="11" id="KW-0496">Mitochondrion</keyword>
<dbReference type="InterPro" id="IPR001128">
    <property type="entry name" value="Cyt_P450"/>
</dbReference>
<dbReference type="Gene3D" id="1.10.630.10">
    <property type="entry name" value="Cytochrome P450"/>
    <property type="match status" value="1"/>
</dbReference>
<name>A0A5C6PH03_9TELE</name>
<evidence type="ECO:0000256" key="2">
    <source>
        <dbReference type="ARBA" id="ARBA00004325"/>
    </source>
</evidence>
<evidence type="ECO:0000256" key="10">
    <source>
        <dbReference type="ARBA" id="ARBA00023033"/>
    </source>
</evidence>
<evidence type="ECO:0000256" key="14">
    <source>
        <dbReference type="ARBA" id="ARBA00042800"/>
    </source>
</evidence>
<keyword evidence="18" id="KW-1185">Reference proteome</keyword>
<evidence type="ECO:0000256" key="15">
    <source>
        <dbReference type="PIRSR" id="PIRSR602401-1"/>
    </source>
</evidence>
<dbReference type="InterPro" id="IPR017972">
    <property type="entry name" value="Cyt_P450_CS"/>
</dbReference>
<dbReference type="SUPFAM" id="SSF48264">
    <property type="entry name" value="Cytochrome P450"/>
    <property type="match status" value="1"/>
</dbReference>